<dbReference type="Proteomes" id="UP000636800">
    <property type="component" value="Unassembled WGS sequence"/>
</dbReference>
<reference evidence="1 2" key="1">
    <citation type="journal article" date="2020" name="Nat. Food">
        <title>A phased Vanilla planifolia genome enables genetic improvement of flavour and production.</title>
        <authorList>
            <person name="Hasing T."/>
            <person name="Tang H."/>
            <person name="Brym M."/>
            <person name="Khazi F."/>
            <person name="Huang T."/>
            <person name="Chambers A.H."/>
        </authorList>
    </citation>
    <scope>NUCLEOTIDE SEQUENCE [LARGE SCALE GENOMIC DNA]</scope>
    <source>
        <tissue evidence="1">Leaf</tissue>
    </source>
</reference>
<sequence>MALSCSSSSQFRFLPPKFINGRRPTAVNSSAAVVGRKERRSARKTRDEDLLPPRRIHIVDNLIQWWRWEIE</sequence>
<accession>A0A835PIE2</accession>
<protein>
    <submittedName>
        <fullName evidence="1">Uncharacterized protein</fullName>
    </submittedName>
</protein>
<keyword evidence="2" id="KW-1185">Reference proteome</keyword>
<evidence type="ECO:0000313" key="1">
    <source>
        <dbReference type="EMBL" id="KAG0452731.1"/>
    </source>
</evidence>
<dbReference type="EMBL" id="JADCNL010000014">
    <property type="protein sequence ID" value="KAG0452731.1"/>
    <property type="molecule type" value="Genomic_DNA"/>
</dbReference>
<organism evidence="1 2">
    <name type="scientific">Vanilla planifolia</name>
    <name type="common">Vanilla</name>
    <dbReference type="NCBI Taxonomy" id="51239"/>
    <lineage>
        <taxon>Eukaryota</taxon>
        <taxon>Viridiplantae</taxon>
        <taxon>Streptophyta</taxon>
        <taxon>Embryophyta</taxon>
        <taxon>Tracheophyta</taxon>
        <taxon>Spermatophyta</taxon>
        <taxon>Magnoliopsida</taxon>
        <taxon>Liliopsida</taxon>
        <taxon>Asparagales</taxon>
        <taxon>Orchidaceae</taxon>
        <taxon>Vanilloideae</taxon>
        <taxon>Vanilleae</taxon>
        <taxon>Vanilla</taxon>
    </lineage>
</organism>
<dbReference type="OrthoDB" id="288590at2759"/>
<gene>
    <name evidence="1" type="ORF">HPP92_025395</name>
</gene>
<proteinExistence type="predicted"/>
<name>A0A835PIE2_VANPL</name>
<evidence type="ECO:0000313" key="2">
    <source>
        <dbReference type="Proteomes" id="UP000636800"/>
    </source>
</evidence>
<dbReference type="AlphaFoldDB" id="A0A835PIE2"/>
<comment type="caution">
    <text evidence="1">The sequence shown here is derived from an EMBL/GenBank/DDBJ whole genome shotgun (WGS) entry which is preliminary data.</text>
</comment>